<feature type="compositionally biased region" description="Low complexity" evidence="1">
    <location>
        <begin position="255"/>
        <end position="266"/>
    </location>
</feature>
<evidence type="ECO:0000313" key="3">
    <source>
        <dbReference type="Proteomes" id="UP000449547"/>
    </source>
</evidence>
<feature type="compositionally biased region" description="Polar residues" evidence="1">
    <location>
        <begin position="198"/>
        <end position="211"/>
    </location>
</feature>
<name>A0A642UI90_DIURU</name>
<feature type="region of interest" description="Disordered" evidence="1">
    <location>
        <begin position="24"/>
        <end position="344"/>
    </location>
</feature>
<dbReference type="GeneID" id="54783693"/>
<organism evidence="2 3">
    <name type="scientific">Diutina rugosa</name>
    <name type="common">Yeast</name>
    <name type="synonym">Candida rugosa</name>
    <dbReference type="NCBI Taxonomy" id="5481"/>
    <lineage>
        <taxon>Eukaryota</taxon>
        <taxon>Fungi</taxon>
        <taxon>Dikarya</taxon>
        <taxon>Ascomycota</taxon>
        <taxon>Saccharomycotina</taxon>
        <taxon>Pichiomycetes</taxon>
        <taxon>Debaryomycetaceae</taxon>
        <taxon>Diutina</taxon>
    </lineage>
</organism>
<sequence length="577" mass="62260">MPAALASSSAVPAPASDFSAAAAIASSSTNAQPPVPVGQATAPQHHQSAPESSSAPHLSMRQHDPLPLVSPDHSPMQSDDELEPPSPKSRSVTNGKSSRSISSPKVGQKRRTNSASTDSNAPDQSATPPTKKRRGRPPKNKAQEAQAPVASQTNQTKATKKKRGDPPPGAEHGWGTRLIKLDIDASNIISEGRPKRQPAQSTESTTNQTKRGQAKRGAKRAVASRVSTRRSTRVASVTPKGSTARKGSRVASKSQTTRRPQRAPRASSRREVIVDHSSSDSVENSDNEDSRELQNESRLSTKKQPSAPEPSKSTAVGVEQPQVTSTPNVSAGYSVPNASSSQSVGGIAPVAGAGASFHQASMIPMAPPQVVAGFAQAAPSPDQELLAALYSILKVFAHNFVGEPRVQLPPPPIIPGMAPVVLPPPPIILEEELANFLLRAQVVCANHKNHLSPSEYDRLRVLVIKNRLDGPALKWYLAQWPSKDPSYAELEQALELVWGNTRWRRHSTPPIQQQGDIGEYILRFELDRVMWPKGPTLQTAQHFAYGLQEPLRGMILERLRQNPNVSMIEVYNWTRFG</sequence>
<feature type="compositionally biased region" description="Polar residues" evidence="1">
    <location>
        <begin position="113"/>
        <end position="127"/>
    </location>
</feature>
<dbReference type="VEuPathDB" id="FungiDB:DIURU_005042"/>
<feature type="compositionally biased region" description="Basic and acidic residues" evidence="1">
    <location>
        <begin position="268"/>
        <end position="278"/>
    </location>
</feature>
<evidence type="ECO:0000256" key="1">
    <source>
        <dbReference type="SAM" id="MobiDB-lite"/>
    </source>
</evidence>
<gene>
    <name evidence="2" type="ORF">DIURU_005042</name>
</gene>
<dbReference type="EMBL" id="SWFT01000149">
    <property type="protein sequence ID" value="KAA8898187.1"/>
    <property type="molecule type" value="Genomic_DNA"/>
</dbReference>
<evidence type="ECO:0000313" key="2">
    <source>
        <dbReference type="EMBL" id="KAA8898187.1"/>
    </source>
</evidence>
<proteinExistence type="predicted"/>
<accession>A0A642UI90</accession>
<protein>
    <submittedName>
        <fullName evidence="2">Uncharacterized protein</fullName>
    </submittedName>
</protein>
<feature type="compositionally biased region" description="Polar residues" evidence="1">
    <location>
        <begin position="321"/>
        <end position="343"/>
    </location>
</feature>
<keyword evidence="3" id="KW-1185">Reference proteome</keyword>
<dbReference type="AlphaFoldDB" id="A0A642UI90"/>
<comment type="caution">
    <text evidence="2">The sequence shown here is derived from an EMBL/GenBank/DDBJ whole genome shotgun (WGS) entry which is preliminary data.</text>
</comment>
<dbReference type="Proteomes" id="UP000449547">
    <property type="component" value="Unassembled WGS sequence"/>
</dbReference>
<dbReference type="RefSeq" id="XP_034010444.1">
    <property type="nucleotide sequence ID" value="XM_034157981.1"/>
</dbReference>
<feature type="compositionally biased region" description="Polar residues" evidence="1">
    <location>
        <begin position="88"/>
        <end position="105"/>
    </location>
</feature>
<feature type="compositionally biased region" description="Basic residues" evidence="1">
    <location>
        <begin position="130"/>
        <end position="139"/>
    </location>
</feature>
<feature type="compositionally biased region" description="Polar residues" evidence="1">
    <location>
        <begin position="41"/>
        <end position="56"/>
    </location>
</feature>
<reference evidence="2 3" key="1">
    <citation type="submission" date="2019-07" db="EMBL/GenBank/DDBJ databases">
        <title>Genome assembly of two rare yeast pathogens: Diutina rugosa and Trichomonascus ciferrii.</title>
        <authorList>
            <person name="Mixao V."/>
            <person name="Saus E."/>
            <person name="Hansen A."/>
            <person name="Lass-Flor C."/>
            <person name="Gabaldon T."/>
        </authorList>
    </citation>
    <scope>NUCLEOTIDE SEQUENCE [LARGE SCALE GENOMIC DNA]</scope>
    <source>
        <strain evidence="2 3">CBS 613</strain>
    </source>
</reference>